<evidence type="ECO:0000256" key="6">
    <source>
        <dbReference type="ARBA" id="ARBA00022989"/>
    </source>
</evidence>
<organism evidence="10 11">
    <name type="scientific">Natronosporangium hydrolyticum</name>
    <dbReference type="NCBI Taxonomy" id="2811111"/>
    <lineage>
        <taxon>Bacteria</taxon>
        <taxon>Bacillati</taxon>
        <taxon>Actinomycetota</taxon>
        <taxon>Actinomycetes</taxon>
        <taxon>Micromonosporales</taxon>
        <taxon>Micromonosporaceae</taxon>
        <taxon>Natronosporangium</taxon>
    </lineage>
</organism>
<keyword evidence="7 9" id="KW-0472">Membrane</keyword>
<feature type="transmembrane region" description="Helical" evidence="9">
    <location>
        <begin position="388"/>
        <end position="409"/>
    </location>
</feature>
<feature type="transmembrane region" description="Helical" evidence="9">
    <location>
        <begin position="29"/>
        <end position="47"/>
    </location>
</feature>
<keyword evidence="11" id="KW-1185">Reference proteome</keyword>
<dbReference type="AlphaFoldDB" id="A0A895YD94"/>
<feature type="transmembrane region" description="Helical" evidence="9">
    <location>
        <begin position="67"/>
        <end position="87"/>
    </location>
</feature>
<feature type="transmembrane region" description="Helical" evidence="9">
    <location>
        <begin position="440"/>
        <end position="463"/>
    </location>
</feature>
<dbReference type="PANTHER" id="PTHR30047:SF7">
    <property type="entry name" value="HIGH-AFFINITY CHOLINE TRANSPORT PROTEIN"/>
    <property type="match status" value="1"/>
</dbReference>
<feature type="transmembrane region" description="Helical" evidence="9">
    <location>
        <begin position="517"/>
        <end position="538"/>
    </location>
</feature>
<keyword evidence="4" id="KW-1003">Cell membrane</keyword>
<feature type="transmembrane region" description="Helical" evidence="9">
    <location>
        <begin position="174"/>
        <end position="197"/>
    </location>
</feature>
<evidence type="ECO:0000256" key="1">
    <source>
        <dbReference type="ARBA" id="ARBA00004651"/>
    </source>
</evidence>
<reference evidence="10" key="1">
    <citation type="submission" date="2021-02" db="EMBL/GenBank/DDBJ databases">
        <title>Natrosporangium hydrolyticum gen. nov., sp. nov, a haloalkaliphilic actinobacterium from a soda solonchak soil.</title>
        <authorList>
            <person name="Sorokin D.Y."/>
            <person name="Khijniak T.V."/>
            <person name="Zakharycheva A.P."/>
            <person name="Boueva O.V."/>
            <person name="Ariskina E.V."/>
            <person name="Hahnke R.L."/>
            <person name="Bunk B."/>
            <person name="Sproer C."/>
            <person name="Schumann P."/>
            <person name="Evtushenko L.I."/>
            <person name="Kublanov I.V."/>
        </authorList>
    </citation>
    <scope>NUCLEOTIDE SEQUENCE</scope>
    <source>
        <strain evidence="10">DSM 106523</strain>
    </source>
</reference>
<evidence type="ECO:0000256" key="9">
    <source>
        <dbReference type="SAM" id="Phobius"/>
    </source>
</evidence>
<keyword evidence="3" id="KW-0813">Transport</keyword>
<evidence type="ECO:0000256" key="4">
    <source>
        <dbReference type="ARBA" id="ARBA00022475"/>
    </source>
</evidence>
<evidence type="ECO:0000256" key="3">
    <source>
        <dbReference type="ARBA" id="ARBA00022448"/>
    </source>
</evidence>
<feature type="transmembrane region" description="Helical" evidence="9">
    <location>
        <begin position="484"/>
        <end position="505"/>
    </location>
</feature>
<evidence type="ECO:0000256" key="2">
    <source>
        <dbReference type="ARBA" id="ARBA00005658"/>
    </source>
</evidence>
<dbReference type="PANTHER" id="PTHR30047">
    <property type="entry name" value="HIGH-AFFINITY CHOLINE TRANSPORT PROTEIN-RELATED"/>
    <property type="match status" value="1"/>
</dbReference>
<dbReference type="Pfam" id="PF02028">
    <property type="entry name" value="BCCT"/>
    <property type="match status" value="1"/>
</dbReference>
<sequence length="595" mass="64298">MSTAPPTEAPPEPPPERSPRKRFLMAPRVFIPAAAFVIGFVLLTVLLPSRTEEAINWLQAGIIDSVGWYYILLVAGFVVFSIVLAVSRFGNIKLGRDDEPAEFKLGTWLAMLFSAGMGIGLVFWGVAEPLWHLADPRPGATGSQAPDYDPNWYQAEGAEGAAAEAASQALPQTFIHWGVHAWAIYVIVGLAIAYAVFRKGRPVSIRWALEPVLGKYVRGWLGDLVDILAIVGTIFGVATSLGLGALQIGAGMEFLGWVDEPGDLVTVLLIGSITLVATLSVMTGLKRGIKWLSQINVSMAGVLLIFVLIAGPTVFIFREYIQSSGQYLQQFFQLSFDVGAEHGESGEAWQSAWTTFYWGWWISWAPFVGIFIARISRGRTVREFITGVLLVPTVVSFLWFSALGGTAIYSEVFGDGGLVDPADGPSTVGALFQMLDGLPVAGILITLISIMVIILIATFFVTSSDSGSFVVDMLASGGDPDPPTWSRVFWAVLEGLVAIALLVLITGEQGGLEALQTAAIIAALPFSLVMLAMCVSIWKQFGEERREWQRLERERRTKELTAHVTQSMIDDGLIEPNGNGGEAATDKAETGPTRA</sequence>
<comment type="similarity">
    <text evidence="2">Belongs to the BCCT transporter (TC 2.A.15) family.</text>
</comment>
<proteinExistence type="inferred from homology"/>
<dbReference type="RefSeq" id="WP_239675505.1">
    <property type="nucleotide sequence ID" value="NZ_CP070499.1"/>
</dbReference>
<dbReference type="Proteomes" id="UP000662857">
    <property type="component" value="Chromosome"/>
</dbReference>
<dbReference type="EMBL" id="CP070499">
    <property type="protein sequence ID" value="QSB13423.1"/>
    <property type="molecule type" value="Genomic_DNA"/>
</dbReference>
<evidence type="ECO:0000256" key="5">
    <source>
        <dbReference type="ARBA" id="ARBA00022692"/>
    </source>
</evidence>
<accession>A0A895YD94</accession>
<dbReference type="InterPro" id="IPR000060">
    <property type="entry name" value="BCCT_transptr"/>
</dbReference>
<dbReference type="KEGG" id="nhy:JQS43_17630"/>
<feature type="transmembrane region" description="Helical" evidence="9">
    <location>
        <begin position="224"/>
        <end position="244"/>
    </location>
</feature>
<feature type="transmembrane region" description="Helical" evidence="9">
    <location>
        <begin position="297"/>
        <end position="317"/>
    </location>
</feature>
<keyword evidence="5 9" id="KW-0812">Transmembrane</keyword>
<feature type="region of interest" description="Disordered" evidence="8">
    <location>
        <begin position="571"/>
        <end position="595"/>
    </location>
</feature>
<dbReference type="NCBIfam" id="TIGR00842">
    <property type="entry name" value="bcct"/>
    <property type="match status" value="1"/>
</dbReference>
<dbReference type="GO" id="GO:0005886">
    <property type="term" value="C:plasma membrane"/>
    <property type="evidence" value="ECO:0007669"/>
    <property type="project" value="UniProtKB-SubCell"/>
</dbReference>
<evidence type="ECO:0000256" key="8">
    <source>
        <dbReference type="SAM" id="MobiDB-lite"/>
    </source>
</evidence>
<gene>
    <name evidence="10" type="ORF">JQS43_17630</name>
</gene>
<dbReference type="GO" id="GO:0022857">
    <property type="term" value="F:transmembrane transporter activity"/>
    <property type="evidence" value="ECO:0007669"/>
    <property type="project" value="InterPro"/>
</dbReference>
<evidence type="ECO:0000313" key="10">
    <source>
        <dbReference type="EMBL" id="QSB13423.1"/>
    </source>
</evidence>
<evidence type="ECO:0000313" key="11">
    <source>
        <dbReference type="Proteomes" id="UP000662857"/>
    </source>
</evidence>
<keyword evidence="6 9" id="KW-1133">Transmembrane helix</keyword>
<feature type="transmembrane region" description="Helical" evidence="9">
    <location>
        <begin position="108"/>
        <end position="127"/>
    </location>
</feature>
<evidence type="ECO:0000256" key="7">
    <source>
        <dbReference type="ARBA" id="ARBA00023136"/>
    </source>
</evidence>
<name>A0A895YD94_9ACTN</name>
<protein>
    <submittedName>
        <fullName evidence="10">BCCT family transporter</fullName>
    </submittedName>
</protein>
<feature type="transmembrane region" description="Helical" evidence="9">
    <location>
        <begin position="358"/>
        <end position="376"/>
    </location>
</feature>
<feature type="transmembrane region" description="Helical" evidence="9">
    <location>
        <begin position="264"/>
        <end position="285"/>
    </location>
</feature>
<comment type="subcellular location">
    <subcellularLocation>
        <location evidence="1">Cell membrane</location>
        <topology evidence="1">Multi-pass membrane protein</topology>
    </subcellularLocation>
</comment>